<name>A0A8I6TJC1_CIMLE</name>
<sequence length="853" mass="98746">MEFDNICTVVQGLFKSLETKLNKKLAEIDPSLDHEDYIFEIIEGLTETIKEHELDGLQLKKVHMLLLLNSDFSNINLLDEDKNFCHVLNVLPKISKYLYFQLVTQMKWHNYLREVVLHFPEVIVYEIVHSINDYMNYISLDCALAFFYSLIDGMLNKILHIQNTCKYRTQKFVKLFVPLVQYNFNELIDGANWDRDKKYQYLGYTVRMYLDLVESCVKKLQNPEFSPDPFYEANVNYTYSKWGMTSSTTNWGYYCLRFVATKADEFVKLVSVDIYISWTEVEVKDAVGKTLQMSIRETAYTCQEAIRTIQHLYDVIPGLSSLDSCLATIAVRPVTEDEEIKEADANTIVINLLNPKRTQIKWLRGLIEKGIFESATYMKVIADNSSLIDYDTSLLLINKAFEYLETNSVDPNDLATIRQTIFISVKSLKRSDQTLLLARFCELYGNKSPLIGPDFHNRATQFFNRLVNDDSKKQEFYNEVICLAIESREMFIRRALDECWSSKAKTTLIMEYIEFVSPICLIISEETGLPLILTKVISLLDEMKNSPEAIHDNFVHLVKKLSEVKLINPSLFLYNHILPLIEKCHLEKDWNYLNYYLDLIEMILPIVRPSMVKFISIIAKTLNKLRPKVPNFKTENVEITEKCINILTSSVQNVLRAKTSEDEEIVQLRALGESLSALTWQYMIPIWKNWGKDLPIDTHGLLIWTKPGFGHGEALNDLNNEVRLHLVMSMVKILPQLTTREWERIGSGTKSLSVIIPTFKVLADCALVWFQVPFMLQNVLLLSHNITNFLNFTQKIVIPRLNVANEKDTAEVVDKMSQIMEQLPEELSKTKMPDLQRLKMEALGENKHPVHAN</sequence>
<dbReference type="RefSeq" id="XP_014254904.1">
    <property type="nucleotide sequence ID" value="XM_014399418.2"/>
</dbReference>
<dbReference type="OMA" id="MKETEWL"/>
<dbReference type="OrthoDB" id="6596609at2759"/>
<dbReference type="Proteomes" id="UP000494040">
    <property type="component" value="Unassembled WGS sequence"/>
</dbReference>
<dbReference type="KEGG" id="clec:106669713"/>
<dbReference type="GeneID" id="106669713"/>
<dbReference type="AlphaFoldDB" id="A0A8I6TJC1"/>
<accession>A0A8I6TJC1</accession>
<evidence type="ECO:0000313" key="1">
    <source>
        <dbReference type="EnsemblMetazoa" id="XP_014254904.1"/>
    </source>
</evidence>
<reference evidence="1" key="1">
    <citation type="submission" date="2022-01" db="UniProtKB">
        <authorList>
            <consortium name="EnsemblMetazoa"/>
        </authorList>
    </citation>
    <scope>IDENTIFICATION</scope>
</reference>
<organism evidence="1 2">
    <name type="scientific">Cimex lectularius</name>
    <name type="common">Bed bug</name>
    <name type="synonym">Acanthia lectularia</name>
    <dbReference type="NCBI Taxonomy" id="79782"/>
    <lineage>
        <taxon>Eukaryota</taxon>
        <taxon>Metazoa</taxon>
        <taxon>Ecdysozoa</taxon>
        <taxon>Arthropoda</taxon>
        <taxon>Hexapoda</taxon>
        <taxon>Insecta</taxon>
        <taxon>Pterygota</taxon>
        <taxon>Neoptera</taxon>
        <taxon>Paraneoptera</taxon>
        <taxon>Hemiptera</taxon>
        <taxon>Heteroptera</taxon>
        <taxon>Panheteroptera</taxon>
        <taxon>Cimicomorpha</taxon>
        <taxon>Cimicidae</taxon>
        <taxon>Cimex</taxon>
    </lineage>
</organism>
<dbReference type="InterPro" id="IPR016024">
    <property type="entry name" value="ARM-type_fold"/>
</dbReference>
<dbReference type="EnsemblMetazoa" id="XM_014399418.2">
    <property type="protein sequence ID" value="XP_014254904.1"/>
    <property type="gene ID" value="LOC106669713"/>
</dbReference>
<evidence type="ECO:0000313" key="2">
    <source>
        <dbReference type="Proteomes" id="UP000494040"/>
    </source>
</evidence>
<dbReference type="SUPFAM" id="SSF48371">
    <property type="entry name" value="ARM repeat"/>
    <property type="match status" value="1"/>
</dbReference>
<protein>
    <submittedName>
        <fullName evidence="1">Uncharacterized protein</fullName>
    </submittedName>
</protein>
<proteinExistence type="predicted"/>
<keyword evidence="2" id="KW-1185">Reference proteome</keyword>